<proteinExistence type="predicted"/>
<reference evidence="4" key="1">
    <citation type="journal article" date="2019" name="Int. J. Syst. Evol. Microbiol.">
        <title>The Global Catalogue of Microorganisms (GCM) 10K type strain sequencing project: providing services to taxonomists for standard genome sequencing and annotation.</title>
        <authorList>
            <consortium name="The Broad Institute Genomics Platform"/>
            <consortium name="The Broad Institute Genome Sequencing Center for Infectious Disease"/>
            <person name="Wu L."/>
            <person name="Ma J."/>
        </authorList>
    </citation>
    <scope>NUCLEOTIDE SEQUENCE [LARGE SCALE GENOMIC DNA]</scope>
    <source>
        <strain evidence="4">JCM 18537</strain>
    </source>
</reference>
<feature type="transmembrane region" description="Helical" evidence="1">
    <location>
        <begin position="20"/>
        <end position="41"/>
    </location>
</feature>
<dbReference type="RefSeq" id="WP_345441977.1">
    <property type="nucleotide sequence ID" value="NZ_BAABKO010000007.1"/>
</dbReference>
<keyword evidence="4" id="KW-1185">Reference proteome</keyword>
<organism evidence="3 4">
    <name type="scientific">Microbacterium gilvum</name>
    <dbReference type="NCBI Taxonomy" id="1336204"/>
    <lineage>
        <taxon>Bacteria</taxon>
        <taxon>Bacillati</taxon>
        <taxon>Actinomycetota</taxon>
        <taxon>Actinomycetes</taxon>
        <taxon>Micrococcales</taxon>
        <taxon>Microbacteriaceae</taxon>
        <taxon>Microbacterium</taxon>
    </lineage>
</organism>
<name>A0ABP9ASF9_9MICO</name>
<dbReference type="InterPro" id="IPR005182">
    <property type="entry name" value="YdbS-like_PH"/>
</dbReference>
<keyword evidence="1" id="KW-0472">Membrane</keyword>
<dbReference type="PANTHER" id="PTHR34473:SF2">
    <property type="entry name" value="UPF0699 TRANSMEMBRANE PROTEIN YDBT"/>
    <property type="match status" value="1"/>
</dbReference>
<evidence type="ECO:0000313" key="3">
    <source>
        <dbReference type="EMBL" id="GAA4785257.1"/>
    </source>
</evidence>
<evidence type="ECO:0000313" key="4">
    <source>
        <dbReference type="Proteomes" id="UP001501645"/>
    </source>
</evidence>
<dbReference type="EMBL" id="BAABKO010000007">
    <property type="protein sequence ID" value="GAA4785257.1"/>
    <property type="molecule type" value="Genomic_DNA"/>
</dbReference>
<keyword evidence="1" id="KW-0812">Transmembrane</keyword>
<feature type="transmembrane region" description="Helical" evidence="1">
    <location>
        <begin position="53"/>
        <end position="72"/>
    </location>
</feature>
<protein>
    <recommendedName>
        <fullName evidence="2">YdbS-like PH domain-containing protein</fullName>
    </recommendedName>
</protein>
<evidence type="ECO:0000256" key="1">
    <source>
        <dbReference type="SAM" id="Phobius"/>
    </source>
</evidence>
<comment type="caution">
    <text evidence="3">The sequence shown here is derived from an EMBL/GenBank/DDBJ whole genome shotgun (WGS) entry which is preliminary data.</text>
</comment>
<gene>
    <name evidence="3" type="ORF">GCM10023351_33750</name>
</gene>
<evidence type="ECO:0000259" key="2">
    <source>
        <dbReference type="Pfam" id="PF03703"/>
    </source>
</evidence>
<feature type="domain" description="YdbS-like PH" evidence="2">
    <location>
        <begin position="77"/>
        <end position="168"/>
    </location>
</feature>
<dbReference type="Proteomes" id="UP001501645">
    <property type="component" value="Unassembled WGS sequence"/>
</dbReference>
<accession>A0ABP9ASF9</accession>
<dbReference type="PANTHER" id="PTHR34473">
    <property type="entry name" value="UPF0699 TRANSMEMBRANE PROTEIN YDBS"/>
    <property type="match status" value="1"/>
</dbReference>
<dbReference type="Pfam" id="PF03703">
    <property type="entry name" value="bPH_2"/>
    <property type="match status" value="1"/>
</dbReference>
<keyword evidence="1" id="KW-1133">Transmembrane helix</keyword>
<sequence>MSDDTGEVLLARVRTHPKRLFWTVVLQLVLIAAHVLVAVFWPAPTGAAWFDDWGQPVVHAIIAIVEIVYFVVPVSRWWCTVFTLTTLRVERRWGVIWKRSREIPLSRITSIEVQQGLLDRIFGCGTVVFFDAAVVPPAEYGPLDEPTEDAPMVGVRFLDVPRVGEFRELVDQARFGRAARA</sequence>